<keyword evidence="1" id="KW-0812">Transmembrane</keyword>
<protein>
    <submittedName>
        <fullName evidence="2">Uncharacterized protein</fullName>
    </submittedName>
</protein>
<evidence type="ECO:0000313" key="2">
    <source>
        <dbReference type="EMBL" id="CAG7785928.1"/>
    </source>
</evidence>
<dbReference type="Proteomes" id="UP000708208">
    <property type="component" value="Unassembled WGS sequence"/>
</dbReference>
<dbReference type="InterPro" id="IPR006616">
    <property type="entry name" value="DM9_repeat"/>
</dbReference>
<feature type="transmembrane region" description="Helical" evidence="1">
    <location>
        <begin position="12"/>
        <end position="30"/>
    </location>
</feature>
<comment type="caution">
    <text evidence="2">The sequence shown here is derived from an EMBL/GenBank/DDBJ whole genome shotgun (WGS) entry which is preliminary data.</text>
</comment>
<evidence type="ECO:0000256" key="1">
    <source>
        <dbReference type="SAM" id="Phobius"/>
    </source>
</evidence>
<keyword evidence="3" id="KW-1185">Reference proteome</keyword>
<name>A0A8J2L1L0_9HEXA</name>
<evidence type="ECO:0000313" key="3">
    <source>
        <dbReference type="Proteomes" id="UP000708208"/>
    </source>
</evidence>
<dbReference type="Pfam" id="PF11901">
    <property type="entry name" value="DM9"/>
    <property type="match status" value="1"/>
</dbReference>
<dbReference type="EMBL" id="CAJVCH010307321">
    <property type="protein sequence ID" value="CAG7785928.1"/>
    <property type="molecule type" value="Genomic_DNA"/>
</dbReference>
<sequence length="215" mass="24932">MVLLSRSQIFASPTWTSFLSIVIIIGLTIITRSSSASPSPTMIKNTPAYERRSVHDFVRRHGVWLNFRDLSSQTVGGQENYRFGSHMTYVIKTVGPDLYIDMPGKLMEWGECRYTFEGREYGCNERRFDYLKNEPVFTWVERHNGDICNGTIIGGYGYQGEELYICKFEFYDFFQNTFQTLLGHLVPRLGKCFSSWYTVERSSTEYKVLADSSYL</sequence>
<proteinExistence type="predicted"/>
<accession>A0A8J2L1L0</accession>
<gene>
    <name evidence="2" type="ORF">AFUS01_LOCUS24523</name>
</gene>
<keyword evidence="1" id="KW-1133">Transmembrane helix</keyword>
<keyword evidence="1" id="KW-0472">Membrane</keyword>
<dbReference type="AlphaFoldDB" id="A0A8J2L1L0"/>
<organism evidence="2 3">
    <name type="scientific">Allacma fusca</name>
    <dbReference type="NCBI Taxonomy" id="39272"/>
    <lineage>
        <taxon>Eukaryota</taxon>
        <taxon>Metazoa</taxon>
        <taxon>Ecdysozoa</taxon>
        <taxon>Arthropoda</taxon>
        <taxon>Hexapoda</taxon>
        <taxon>Collembola</taxon>
        <taxon>Symphypleona</taxon>
        <taxon>Sminthuridae</taxon>
        <taxon>Allacma</taxon>
    </lineage>
</organism>
<reference evidence="2" key="1">
    <citation type="submission" date="2021-06" db="EMBL/GenBank/DDBJ databases">
        <authorList>
            <person name="Hodson N. C."/>
            <person name="Mongue J. A."/>
            <person name="Jaron S. K."/>
        </authorList>
    </citation>
    <scope>NUCLEOTIDE SEQUENCE</scope>
</reference>